<keyword evidence="15" id="KW-0066">ATP synthesis</keyword>
<dbReference type="EMBL" id="CAJNOQ010002710">
    <property type="protein sequence ID" value="CAF0974315.1"/>
    <property type="molecule type" value="Genomic_DNA"/>
</dbReference>
<dbReference type="InterPro" id="IPR036498">
    <property type="entry name" value="Nfu/NifU_N_sf"/>
</dbReference>
<evidence type="ECO:0000256" key="8">
    <source>
        <dbReference type="ARBA" id="ARBA00022781"/>
    </source>
</evidence>
<keyword evidence="10" id="KW-0408">Iron</keyword>
<keyword evidence="14" id="KW-0472">Membrane</keyword>
<dbReference type="Pfam" id="PF00213">
    <property type="entry name" value="OSCP"/>
    <property type="match status" value="1"/>
</dbReference>
<evidence type="ECO:0000256" key="16">
    <source>
        <dbReference type="ARBA" id="ARBA00033369"/>
    </source>
</evidence>
<keyword evidence="13" id="KW-0496">Mitochondrion</keyword>
<dbReference type="PANTHER" id="PTHR11178:SF1">
    <property type="entry name" value="NFU1 IRON-SULFUR CLUSTER SCAFFOLD HOMOLOG, MITOCHONDRIAL"/>
    <property type="match status" value="1"/>
</dbReference>
<evidence type="ECO:0000313" key="24">
    <source>
        <dbReference type="EMBL" id="CAF3855755.1"/>
    </source>
</evidence>
<dbReference type="FunFam" id="3.30.1370.70:FF:000002">
    <property type="entry name" value="NFU1 iron-sulfur cluster scaffold homolog, mitochondrial"/>
    <property type="match status" value="1"/>
</dbReference>
<evidence type="ECO:0000313" key="21">
    <source>
        <dbReference type="EMBL" id="CAF0974315.1"/>
    </source>
</evidence>
<dbReference type="EMBL" id="CAJOBA010009631">
    <property type="protein sequence ID" value="CAF3855755.1"/>
    <property type="molecule type" value="Genomic_DNA"/>
</dbReference>
<dbReference type="PROSITE" id="PS00389">
    <property type="entry name" value="ATPASE_DELTA"/>
    <property type="match status" value="1"/>
</dbReference>
<dbReference type="InterPro" id="IPR026015">
    <property type="entry name" value="ATP_synth_OSCP/delta_N_sf"/>
</dbReference>
<evidence type="ECO:0000256" key="15">
    <source>
        <dbReference type="ARBA" id="ARBA00023310"/>
    </source>
</evidence>
<dbReference type="Proteomes" id="UP000677228">
    <property type="component" value="Unassembled WGS sequence"/>
</dbReference>
<dbReference type="HAMAP" id="MF_01416">
    <property type="entry name" value="ATP_synth_delta_bact"/>
    <property type="match status" value="1"/>
</dbReference>
<dbReference type="SMART" id="SM00932">
    <property type="entry name" value="Nfu_N"/>
    <property type="match status" value="1"/>
</dbReference>
<evidence type="ECO:0000313" key="25">
    <source>
        <dbReference type="Proteomes" id="UP000663829"/>
    </source>
</evidence>
<evidence type="ECO:0000256" key="19">
    <source>
        <dbReference type="ARBA" id="ARBA00078525"/>
    </source>
</evidence>
<dbReference type="InterPro" id="IPR000711">
    <property type="entry name" value="ATPase_OSCP/dsu"/>
</dbReference>
<dbReference type="FunFam" id="3.30.300.130:FF:000001">
    <property type="entry name" value="NFU1 iron-sulfur cluster scaffold"/>
    <property type="match status" value="1"/>
</dbReference>
<dbReference type="EMBL" id="CAJOBC010002710">
    <property type="protein sequence ID" value="CAF3747214.1"/>
    <property type="molecule type" value="Genomic_DNA"/>
</dbReference>
<sequence length="436" mass="49767">MANFLALGHLRRCFSTSARLYQGMVQAPIQVFGLEGRYASALYSAASKQKQLDVVDKDFQKLDKLLKSDTHLKDLFRNPILTREQRKSMVNELSITEKLSDITKSTLELIIDNNREKRLSKFIQVMNRLMASHRGELSCRVTTAKELDDRTRKELDSVLQTFAQKGEKLNVETFVNPEIMGGMIVEVGDRSTMLRLNTKFLQNTASCLWNTIQRSMFIQTQDTPNPNSLKFLPGKQVLDSGTKDFPTIQSAYCSPLAKQLFRIEGIKSIFFGNDFITVTKQHDDIEWQTIKPEIYATIMDFYSTNLPIINEDEQQPESSILPEDDETTAMIKELLDTRIRPTVQEDGGDVTFVDYVDGIVRLKLQGACSSCPSSIITLKSGIQNMLQFYIPEVKGVEQAEDIVDKRSKKVFEEFEQELEEQAHTMDNKLEEKKQNA</sequence>
<evidence type="ECO:0000256" key="14">
    <source>
        <dbReference type="ARBA" id="ARBA00023136"/>
    </source>
</evidence>
<keyword evidence="7" id="KW-0479">Metal-binding</keyword>
<evidence type="ECO:0000256" key="10">
    <source>
        <dbReference type="ARBA" id="ARBA00023004"/>
    </source>
</evidence>
<protein>
    <recommendedName>
        <fullName evidence="18">ATP synthase peripheral stalk subunit OSCP, mitochondrial</fullName>
    </recommendedName>
    <alternativeName>
        <fullName evidence="19">ATP synthase subunit O</fullName>
    </alternativeName>
    <alternativeName>
        <fullName evidence="5">NFU1 iron-sulfur cluster scaffold homolog, mitochondrial</fullName>
    </alternativeName>
    <alternativeName>
        <fullName evidence="16">Oligomycin sensitivity conferral protein</fullName>
    </alternativeName>
</protein>
<evidence type="ECO:0000256" key="17">
    <source>
        <dbReference type="ARBA" id="ARBA00064647"/>
    </source>
</evidence>
<evidence type="ECO:0000256" key="1">
    <source>
        <dbReference type="ARBA" id="ARBA00004173"/>
    </source>
</evidence>
<feature type="domain" description="Scaffold protein Nfu/NifU N-terminal" evidence="20">
    <location>
        <begin position="218"/>
        <end position="305"/>
    </location>
</feature>
<evidence type="ECO:0000259" key="20">
    <source>
        <dbReference type="SMART" id="SM00932"/>
    </source>
</evidence>
<evidence type="ECO:0000256" key="2">
    <source>
        <dbReference type="ARBA" id="ARBA00004370"/>
    </source>
</evidence>
<dbReference type="OrthoDB" id="565552at2759"/>
<dbReference type="Pfam" id="PF01106">
    <property type="entry name" value="NifU"/>
    <property type="match status" value="1"/>
</dbReference>
<comment type="similarity">
    <text evidence="3">Belongs to the NifU family.</text>
</comment>
<dbReference type="Proteomes" id="UP000663829">
    <property type="component" value="Unassembled WGS sequence"/>
</dbReference>
<keyword evidence="6" id="KW-0813">Transport</keyword>
<dbReference type="GO" id="GO:0005739">
    <property type="term" value="C:mitochondrion"/>
    <property type="evidence" value="ECO:0007669"/>
    <property type="project" value="UniProtKB-SubCell"/>
</dbReference>
<evidence type="ECO:0000256" key="13">
    <source>
        <dbReference type="ARBA" id="ARBA00023128"/>
    </source>
</evidence>
<dbReference type="Proteomes" id="UP000682733">
    <property type="component" value="Unassembled WGS sequence"/>
</dbReference>
<reference evidence="21" key="1">
    <citation type="submission" date="2021-02" db="EMBL/GenBank/DDBJ databases">
        <authorList>
            <person name="Nowell W R."/>
        </authorList>
    </citation>
    <scope>NUCLEOTIDE SEQUENCE</scope>
</reference>
<dbReference type="InterPro" id="IPR014824">
    <property type="entry name" value="Nfu/NifU_N"/>
</dbReference>
<dbReference type="GO" id="GO:0005506">
    <property type="term" value="F:iron ion binding"/>
    <property type="evidence" value="ECO:0007669"/>
    <property type="project" value="InterPro"/>
</dbReference>
<keyword evidence="12" id="KW-0406">Ion transport</keyword>
<evidence type="ECO:0000256" key="7">
    <source>
        <dbReference type="ARBA" id="ARBA00022723"/>
    </source>
</evidence>
<evidence type="ECO:0000313" key="22">
    <source>
        <dbReference type="EMBL" id="CAF1094301.1"/>
    </source>
</evidence>
<keyword evidence="9" id="KW-0809">Transit peptide</keyword>
<dbReference type="SUPFAM" id="SSF117916">
    <property type="entry name" value="Fe-S cluster assembly (FSCA) domain-like"/>
    <property type="match status" value="1"/>
</dbReference>
<organism evidence="21 25">
    <name type="scientific">Didymodactylos carnosus</name>
    <dbReference type="NCBI Taxonomy" id="1234261"/>
    <lineage>
        <taxon>Eukaryota</taxon>
        <taxon>Metazoa</taxon>
        <taxon>Spiralia</taxon>
        <taxon>Gnathifera</taxon>
        <taxon>Rotifera</taxon>
        <taxon>Eurotatoria</taxon>
        <taxon>Bdelloidea</taxon>
        <taxon>Philodinida</taxon>
        <taxon>Philodinidae</taxon>
        <taxon>Didymodactylos</taxon>
    </lineage>
</organism>
<dbReference type="Gene3D" id="1.10.520.20">
    <property type="entry name" value="N-terminal domain of the delta subunit of the F1F0-ATP synthase"/>
    <property type="match status" value="1"/>
</dbReference>
<comment type="subunit">
    <text evidence="17">Component of the ATP synthase complex composed at least of ATP5F1A/subunit alpha, ATP5F1B/subunit beta, ATP5MC1/subunit c (homooctomer), MT-ATP6/subunit a, MT-ATP8/subunit 8, ATP5ME/subunit e, ATP5MF/subunit f, ATP5MG/subunit g, ATP5MK/subunit k, ATP5MJ/subunit j, ATP5F1C/subunit gamma, ATP5F1D/subunit delta, ATP5F1E/subunit epsilon, ATP5PF/subunit F6, ATP5PB/subunit b, ATP5PD/subunit d, ATP5PO/subunit OSCP. ATP synthase complex consists of a soluble F(1) head domain (subunits alpha(3) and beta(3)) - the catalytic core - and a membrane F(0) domain - the membrane proton channel (subunits c, a, 8, e, f, g, k and j). These two domains are linked by a central stalk (subunits gamma, delta, and epsilon) rotating inside the F1 region and a stationary peripheral stalk (subunits F6, b, d, and OSCP).</text>
</comment>
<dbReference type="PANTHER" id="PTHR11178">
    <property type="entry name" value="IRON-SULFUR CLUSTER SCAFFOLD PROTEIN NFU-RELATED"/>
    <property type="match status" value="1"/>
</dbReference>
<dbReference type="Pfam" id="PF08712">
    <property type="entry name" value="Nfu_N"/>
    <property type="match status" value="1"/>
</dbReference>
<dbReference type="SUPFAM" id="SSF110836">
    <property type="entry name" value="Hypothetical protein SAV1430"/>
    <property type="match status" value="1"/>
</dbReference>
<comment type="similarity">
    <text evidence="4">Belongs to the ATPase delta chain family.</text>
</comment>
<dbReference type="GO" id="GO:0016226">
    <property type="term" value="P:iron-sulfur cluster assembly"/>
    <property type="evidence" value="ECO:0007669"/>
    <property type="project" value="InterPro"/>
</dbReference>
<dbReference type="GO" id="GO:0016020">
    <property type="term" value="C:membrane"/>
    <property type="evidence" value="ECO:0007669"/>
    <property type="project" value="UniProtKB-SubCell"/>
</dbReference>
<dbReference type="SUPFAM" id="SSF47928">
    <property type="entry name" value="N-terminal domain of the delta subunit of the F1F0-ATP synthase"/>
    <property type="match status" value="1"/>
</dbReference>
<dbReference type="NCBIfam" id="TIGR01145">
    <property type="entry name" value="ATP_synt_delta"/>
    <property type="match status" value="1"/>
</dbReference>
<comment type="caution">
    <text evidence="21">The sequence shown here is derived from an EMBL/GenBank/DDBJ whole genome shotgun (WGS) entry which is preliminary data.</text>
</comment>
<dbReference type="GO" id="GO:0051536">
    <property type="term" value="F:iron-sulfur cluster binding"/>
    <property type="evidence" value="ECO:0007669"/>
    <property type="project" value="UniProtKB-KW"/>
</dbReference>
<gene>
    <name evidence="21" type="ORF">GPM918_LOCUS12405</name>
    <name evidence="22" type="ORF">OVA965_LOCUS18971</name>
    <name evidence="23" type="ORF">SRO942_LOCUS12406</name>
    <name evidence="24" type="ORF">TMI583_LOCUS18983</name>
</gene>
<dbReference type="InterPro" id="IPR034904">
    <property type="entry name" value="FSCA_dom_sf"/>
</dbReference>
<evidence type="ECO:0000256" key="11">
    <source>
        <dbReference type="ARBA" id="ARBA00023014"/>
    </source>
</evidence>
<evidence type="ECO:0000256" key="12">
    <source>
        <dbReference type="ARBA" id="ARBA00023065"/>
    </source>
</evidence>
<evidence type="ECO:0000256" key="18">
    <source>
        <dbReference type="ARBA" id="ARBA00073432"/>
    </source>
</evidence>
<name>A0A814EUS8_9BILA</name>
<dbReference type="InterPro" id="IPR020781">
    <property type="entry name" value="ATPase_OSCP/d_CS"/>
</dbReference>
<evidence type="ECO:0000256" key="3">
    <source>
        <dbReference type="ARBA" id="ARBA00006420"/>
    </source>
</evidence>
<evidence type="ECO:0000256" key="5">
    <source>
        <dbReference type="ARBA" id="ARBA00018782"/>
    </source>
</evidence>
<dbReference type="Proteomes" id="UP000681722">
    <property type="component" value="Unassembled WGS sequence"/>
</dbReference>
<accession>A0A814EUS8</accession>
<dbReference type="Gene3D" id="3.30.1370.70">
    <property type="entry name" value="Scaffold protein Nfu/NifU, N-terminal domain"/>
    <property type="match status" value="1"/>
</dbReference>
<evidence type="ECO:0000256" key="6">
    <source>
        <dbReference type="ARBA" id="ARBA00022448"/>
    </source>
</evidence>
<dbReference type="EMBL" id="CAJNOK010009614">
    <property type="protein sequence ID" value="CAF1094301.1"/>
    <property type="molecule type" value="Genomic_DNA"/>
</dbReference>
<dbReference type="GO" id="GO:0046933">
    <property type="term" value="F:proton-transporting ATP synthase activity, rotational mechanism"/>
    <property type="evidence" value="ECO:0007669"/>
    <property type="project" value="InterPro"/>
</dbReference>
<dbReference type="PRINTS" id="PR00125">
    <property type="entry name" value="ATPASEDELTA"/>
</dbReference>
<evidence type="ECO:0000256" key="4">
    <source>
        <dbReference type="ARBA" id="ARBA00007046"/>
    </source>
</evidence>
<dbReference type="InterPro" id="IPR001075">
    <property type="entry name" value="NIF_FeS_clus_asmbl_NifU_C"/>
</dbReference>
<proteinExistence type="inferred from homology"/>
<keyword evidence="25" id="KW-1185">Reference proteome</keyword>
<keyword evidence="11" id="KW-0411">Iron-sulfur</keyword>
<comment type="subcellular location">
    <subcellularLocation>
        <location evidence="2">Membrane</location>
    </subcellularLocation>
    <subcellularLocation>
        <location evidence="1">Mitochondrion</location>
    </subcellularLocation>
</comment>
<keyword evidence="8" id="KW-0375">Hydrogen ion transport</keyword>
<dbReference type="Gene3D" id="3.30.300.130">
    <property type="entry name" value="Fe-S cluster assembly (FSCA)"/>
    <property type="match status" value="1"/>
</dbReference>
<evidence type="ECO:0000313" key="23">
    <source>
        <dbReference type="EMBL" id="CAF3747214.1"/>
    </source>
</evidence>
<evidence type="ECO:0000256" key="9">
    <source>
        <dbReference type="ARBA" id="ARBA00022946"/>
    </source>
</evidence>
<dbReference type="AlphaFoldDB" id="A0A814EUS8"/>